<gene>
    <name evidence="1" type="ORF">PCOR1329_LOCUS1698</name>
</gene>
<accession>A0ABN9PGC0</accession>
<proteinExistence type="predicted"/>
<dbReference type="Gene3D" id="1.25.40.10">
    <property type="entry name" value="Tetratricopeptide repeat domain"/>
    <property type="match status" value="1"/>
</dbReference>
<organism evidence="1 2">
    <name type="scientific">Prorocentrum cordatum</name>
    <dbReference type="NCBI Taxonomy" id="2364126"/>
    <lineage>
        <taxon>Eukaryota</taxon>
        <taxon>Sar</taxon>
        <taxon>Alveolata</taxon>
        <taxon>Dinophyceae</taxon>
        <taxon>Prorocentrales</taxon>
        <taxon>Prorocentraceae</taxon>
        <taxon>Prorocentrum</taxon>
    </lineage>
</organism>
<evidence type="ECO:0000313" key="2">
    <source>
        <dbReference type="Proteomes" id="UP001189429"/>
    </source>
</evidence>
<protein>
    <submittedName>
        <fullName evidence="1">Uncharacterized protein</fullName>
    </submittedName>
</protein>
<keyword evidence="2" id="KW-1185">Reference proteome</keyword>
<dbReference type="Proteomes" id="UP001189429">
    <property type="component" value="Unassembled WGS sequence"/>
</dbReference>
<name>A0ABN9PGC0_9DINO</name>
<dbReference type="EMBL" id="CAUYUJ010000415">
    <property type="protein sequence ID" value="CAK0790415.1"/>
    <property type="molecule type" value="Genomic_DNA"/>
</dbReference>
<comment type="caution">
    <text evidence="1">The sequence shown here is derived from an EMBL/GenBank/DDBJ whole genome shotgun (WGS) entry which is preliminary data.</text>
</comment>
<feature type="non-terminal residue" evidence="1">
    <location>
        <position position="1"/>
    </location>
</feature>
<reference evidence="1" key="1">
    <citation type="submission" date="2023-10" db="EMBL/GenBank/DDBJ databases">
        <authorList>
            <person name="Chen Y."/>
            <person name="Shah S."/>
            <person name="Dougan E. K."/>
            <person name="Thang M."/>
            <person name="Chan C."/>
        </authorList>
    </citation>
    <scope>NUCLEOTIDE SEQUENCE [LARGE SCALE GENOMIC DNA]</scope>
</reference>
<dbReference type="InterPro" id="IPR011990">
    <property type="entry name" value="TPR-like_helical_dom_sf"/>
</dbReference>
<dbReference type="SUPFAM" id="SSF48452">
    <property type="entry name" value="TPR-like"/>
    <property type="match status" value="1"/>
</dbReference>
<evidence type="ECO:0000313" key="1">
    <source>
        <dbReference type="EMBL" id="CAK0790415.1"/>
    </source>
</evidence>
<sequence>APRGRGGPWPSTAGALPPGRLRGPAAANADAALAHYTKALRGAARPRAAGPASPGFRRLASISYEAVRLRKSRDFGRAARAYRRSIAMQERGELPEVSEVAAAVAAAHTALNLALTEKALGRLDRAQVAFNQGCRRVQELMFRDTGARVDSRQHVWWPKGFSPGPQETAMLGEALRWLATLLTAWALLETQQGRVAAARRLALRAARFDEGKKAVLRWQVLDSGRTRPA</sequence>